<accession>A0AAW0V1V4</accession>
<organism evidence="6 7">
    <name type="scientific">Scylla paramamosain</name>
    <name type="common">Mud crab</name>
    <dbReference type="NCBI Taxonomy" id="85552"/>
    <lineage>
        <taxon>Eukaryota</taxon>
        <taxon>Metazoa</taxon>
        <taxon>Ecdysozoa</taxon>
        <taxon>Arthropoda</taxon>
        <taxon>Crustacea</taxon>
        <taxon>Multicrustacea</taxon>
        <taxon>Malacostraca</taxon>
        <taxon>Eumalacostraca</taxon>
        <taxon>Eucarida</taxon>
        <taxon>Decapoda</taxon>
        <taxon>Pleocyemata</taxon>
        <taxon>Brachyura</taxon>
        <taxon>Eubrachyura</taxon>
        <taxon>Portunoidea</taxon>
        <taxon>Portunidae</taxon>
        <taxon>Portuninae</taxon>
        <taxon>Scylla</taxon>
    </lineage>
</organism>
<dbReference type="SMART" id="SM01328">
    <property type="entry name" value="zf-3CxxC"/>
    <property type="match status" value="1"/>
</dbReference>
<dbReference type="InterPro" id="IPR033446">
    <property type="entry name" value="ZCCHC24_Znf-3CxxC"/>
</dbReference>
<sequence length="207" mass="23923">MRGGEGARMLLPFPGERSGRGARLPSRYGPSWSLPRRLASSAEFSCLCEWCFIKTMVPPVTEFGSLLRLTAGASTRWLSLTPSLASKQHQQQLQLTPLYFPHTHHNTGRCLGQKKKALTPYQGKRRAFGHFYCEECDKEWTSANSWANCYQICRDCDSRVYPYKQLRLQKGEGDTKKRKPHRMDLCQRCIETGTRCWEMVEWPRKKS</sequence>
<dbReference type="InterPro" id="IPR027377">
    <property type="entry name" value="ZAR1/RTP1-5-like_Znf-3CxxC"/>
</dbReference>
<keyword evidence="2" id="KW-0863">Zinc-finger</keyword>
<keyword evidence="1" id="KW-0479">Metal-binding</keyword>
<dbReference type="EMBL" id="JARAKH010000002">
    <property type="protein sequence ID" value="KAK8405969.1"/>
    <property type="molecule type" value="Genomic_DNA"/>
</dbReference>
<evidence type="ECO:0000256" key="2">
    <source>
        <dbReference type="ARBA" id="ARBA00022771"/>
    </source>
</evidence>
<evidence type="ECO:0000256" key="3">
    <source>
        <dbReference type="ARBA" id="ARBA00022833"/>
    </source>
</evidence>
<evidence type="ECO:0000313" key="6">
    <source>
        <dbReference type="EMBL" id="KAK8405969.1"/>
    </source>
</evidence>
<proteinExistence type="predicted"/>
<evidence type="ECO:0000259" key="5">
    <source>
        <dbReference type="SMART" id="SM01328"/>
    </source>
</evidence>
<dbReference type="GO" id="GO:0008270">
    <property type="term" value="F:zinc ion binding"/>
    <property type="evidence" value="ECO:0007669"/>
    <property type="project" value="UniProtKB-KW"/>
</dbReference>
<gene>
    <name evidence="6" type="ORF">O3P69_006996</name>
</gene>
<evidence type="ECO:0000313" key="7">
    <source>
        <dbReference type="Proteomes" id="UP001487740"/>
    </source>
</evidence>
<keyword evidence="3" id="KW-0862">Zinc</keyword>
<keyword evidence="7" id="KW-1185">Reference proteome</keyword>
<dbReference type="Pfam" id="PF17180">
    <property type="entry name" value="Zn_ribbon_3CxxC_2"/>
    <property type="match status" value="1"/>
</dbReference>
<dbReference type="AlphaFoldDB" id="A0AAW0V1V4"/>
<feature type="domain" description="3CxxC-type" evidence="5">
    <location>
        <begin position="126"/>
        <end position="192"/>
    </location>
</feature>
<evidence type="ECO:0000256" key="4">
    <source>
        <dbReference type="SAM" id="MobiDB-lite"/>
    </source>
</evidence>
<feature type="region of interest" description="Disordered" evidence="4">
    <location>
        <begin position="1"/>
        <end position="26"/>
    </location>
</feature>
<dbReference type="Proteomes" id="UP001487740">
    <property type="component" value="Unassembled WGS sequence"/>
</dbReference>
<protein>
    <recommendedName>
        <fullName evidence="5">3CxxC-type domain-containing protein</fullName>
    </recommendedName>
</protein>
<name>A0AAW0V1V4_SCYPA</name>
<reference evidence="6 7" key="1">
    <citation type="submission" date="2023-03" db="EMBL/GenBank/DDBJ databases">
        <title>High-quality genome of Scylla paramamosain provides insights in environmental adaptation.</title>
        <authorList>
            <person name="Zhang L."/>
        </authorList>
    </citation>
    <scope>NUCLEOTIDE SEQUENCE [LARGE SCALE GENOMIC DNA]</scope>
    <source>
        <strain evidence="6">LZ_2023a</strain>
        <tissue evidence="6">Muscle</tissue>
    </source>
</reference>
<comment type="caution">
    <text evidence="6">The sequence shown here is derived from an EMBL/GenBank/DDBJ whole genome shotgun (WGS) entry which is preliminary data.</text>
</comment>
<evidence type="ECO:0000256" key="1">
    <source>
        <dbReference type="ARBA" id="ARBA00022723"/>
    </source>
</evidence>